<evidence type="ECO:0000256" key="2">
    <source>
        <dbReference type="ARBA" id="ARBA00009852"/>
    </source>
</evidence>
<accession>A0ABN6LCH4</accession>
<dbReference type="InterPro" id="IPR011042">
    <property type="entry name" value="6-blade_b-propeller_TolB-like"/>
</dbReference>
<dbReference type="InterPro" id="IPR009722">
    <property type="entry name" value="YjiK/CarP"/>
</dbReference>
<dbReference type="SUPFAM" id="SSF50969">
    <property type="entry name" value="YVTN repeat-like/Quinoprotein amine dehydrogenase"/>
    <property type="match status" value="1"/>
</dbReference>
<dbReference type="InterPro" id="IPR015943">
    <property type="entry name" value="WD40/YVTN_repeat-like_dom_sf"/>
</dbReference>
<evidence type="ECO:0000313" key="5">
    <source>
        <dbReference type="EMBL" id="BDD00896.1"/>
    </source>
</evidence>
<organism evidence="5 6">
    <name type="scientific">Persicobacter psychrovividus</name>
    <dbReference type="NCBI Taxonomy" id="387638"/>
    <lineage>
        <taxon>Bacteria</taxon>
        <taxon>Pseudomonadati</taxon>
        <taxon>Bacteroidota</taxon>
        <taxon>Cytophagia</taxon>
        <taxon>Cytophagales</taxon>
        <taxon>Persicobacteraceae</taxon>
        <taxon>Persicobacter</taxon>
    </lineage>
</organism>
<dbReference type="InterPro" id="IPR011044">
    <property type="entry name" value="Quino_amine_DH_bsu"/>
</dbReference>
<evidence type="ECO:0000256" key="4">
    <source>
        <dbReference type="ARBA" id="ARBA00023136"/>
    </source>
</evidence>
<evidence type="ECO:0000256" key="3">
    <source>
        <dbReference type="ARBA" id="ARBA00022475"/>
    </source>
</evidence>
<geneLocation type="plasmid" evidence="5 6">
    <name>pPP1</name>
</geneLocation>
<dbReference type="Gene3D" id="2.130.10.10">
    <property type="entry name" value="YVTN repeat-like/Quinoprotein amine dehydrogenase"/>
    <property type="match status" value="1"/>
</dbReference>
<comment type="subcellular location">
    <subcellularLocation>
        <location evidence="1">Cell membrane</location>
    </subcellularLocation>
</comment>
<name>A0ABN6LCH4_9BACT</name>
<keyword evidence="4" id="KW-0472">Membrane</keyword>
<dbReference type="Pfam" id="PF06977">
    <property type="entry name" value="SdiA-regulated"/>
    <property type="match status" value="1"/>
</dbReference>
<dbReference type="Proteomes" id="UP001354989">
    <property type="component" value="Plasmid pPP1"/>
</dbReference>
<gene>
    <name evidence="5" type="ORF">PEPS_31760</name>
</gene>
<dbReference type="EMBL" id="AP025293">
    <property type="protein sequence ID" value="BDD00896.1"/>
    <property type="molecule type" value="Genomic_DNA"/>
</dbReference>
<sequence length="268" mass="30562">MWMLRILCLFFSVAMMTDDIAFEAPLNEWKLPKSLKEFSGMTILPNGQIAMVQDEKGVIYFFDPDTGEVVDELKFKKKGDFEGITFLSGHFYVLQSDGHLFEVNATSKQERSYRLPFDADNDLEGITSDGRYLYVCPKENSGLYGAEANNKIIWRLDPRDFFLPPKAVISLSKSAYLKNTNKDHWKSIGFSGIAVHPTSGMFYVLSHRSHEVMVFSPDGEITTVWSYPKKLLPQAEAITFDHQGHLLIGSEAGKKKHGRLYRFSIKKR</sequence>
<keyword evidence="5" id="KW-0614">Plasmid</keyword>
<dbReference type="Gene3D" id="2.120.10.30">
    <property type="entry name" value="TolB, C-terminal domain"/>
    <property type="match status" value="1"/>
</dbReference>
<protein>
    <submittedName>
        <fullName evidence="5">Uncharacterized protein</fullName>
    </submittedName>
</protein>
<evidence type="ECO:0000256" key="1">
    <source>
        <dbReference type="ARBA" id="ARBA00004236"/>
    </source>
</evidence>
<evidence type="ECO:0000313" key="6">
    <source>
        <dbReference type="Proteomes" id="UP001354989"/>
    </source>
</evidence>
<proteinExistence type="inferred from homology"/>
<reference evidence="5 6" key="1">
    <citation type="submission" date="2021-12" db="EMBL/GenBank/DDBJ databases">
        <title>Genome sequencing of bacteria with rrn-lacking chromosome and rrn-plasmid.</title>
        <authorList>
            <person name="Anda M."/>
            <person name="Iwasaki W."/>
        </authorList>
    </citation>
    <scope>NUCLEOTIDE SEQUENCE [LARGE SCALE GENOMIC DNA]</scope>
    <source>
        <strain evidence="5 6">NBRC 101262</strain>
        <plasmid evidence="5 6">pPP1</plasmid>
    </source>
</reference>
<keyword evidence="6" id="KW-1185">Reference proteome</keyword>
<comment type="similarity">
    <text evidence="2">Belongs to the YjiK family.</text>
</comment>
<keyword evidence="3" id="KW-1003">Cell membrane</keyword>